<gene>
    <name evidence="1" type="ORF">AVEN_82512_1</name>
</gene>
<comment type="caution">
    <text evidence="1">The sequence shown here is derived from an EMBL/GenBank/DDBJ whole genome shotgun (WGS) entry which is preliminary data.</text>
</comment>
<dbReference type="Proteomes" id="UP000499080">
    <property type="component" value="Unassembled WGS sequence"/>
</dbReference>
<proteinExistence type="predicted"/>
<accession>A0A4Y2SFJ7</accession>
<dbReference type="AlphaFoldDB" id="A0A4Y2SFJ7"/>
<organism evidence="1 2">
    <name type="scientific">Araneus ventricosus</name>
    <name type="common">Orbweaver spider</name>
    <name type="synonym">Epeira ventricosa</name>
    <dbReference type="NCBI Taxonomy" id="182803"/>
    <lineage>
        <taxon>Eukaryota</taxon>
        <taxon>Metazoa</taxon>
        <taxon>Ecdysozoa</taxon>
        <taxon>Arthropoda</taxon>
        <taxon>Chelicerata</taxon>
        <taxon>Arachnida</taxon>
        <taxon>Araneae</taxon>
        <taxon>Araneomorphae</taxon>
        <taxon>Entelegynae</taxon>
        <taxon>Araneoidea</taxon>
        <taxon>Araneidae</taxon>
        <taxon>Araneus</taxon>
    </lineage>
</organism>
<reference evidence="1 2" key="1">
    <citation type="journal article" date="2019" name="Sci. Rep.">
        <title>Orb-weaving spider Araneus ventricosus genome elucidates the spidroin gene catalogue.</title>
        <authorList>
            <person name="Kono N."/>
            <person name="Nakamura H."/>
            <person name="Ohtoshi R."/>
            <person name="Moran D.A.P."/>
            <person name="Shinohara A."/>
            <person name="Yoshida Y."/>
            <person name="Fujiwara M."/>
            <person name="Mori M."/>
            <person name="Tomita M."/>
            <person name="Arakawa K."/>
        </authorList>
    </citation>
    <scope>NUCLEOTIDE SEQUENCE [LARGE SCALE GENOMIC DNA]</scope>
</reference>
<sequence>MSIRKAEGQYLNVVGLVLLKSCFSHGQLYVGCSRIGKAYSLHILAPNGRTANIVCPEALSRNISSKKRFIYLFTTLPSPSYPRECKAFHRPEGKHKTEEMNYIITEFTKNPKGLAEQFKNNHLQQ</sequence>
<dbReference type="OrthoDB" id="6432165at2759"/>
<protein>
    <submittedName>
        <fullName evidence="1">Uncharacterized protein</fullName>
    </submittedName>
</protein>
<name>A0A4Y2SFJ7_ARAVE</name>
<evidence type="ECO:0000313" key="1">
    <source>
        <dbReference type="EMBL" id="GBN87028.1"/>
    </source>
</evidence>
<dbReference type="EMBL" id="BGPR01021588">
    <property type="protein sequence ID" value="GBN87028.1"/>
    <property type="molecule type" value="Genomic_DNA"/>
</dbReference>
<keyword evidence="2" id="KW-1185">Reference proteome</keyword>
<evidence type="ECO:0000313" key="2">
    <source>
        <dbReference type="Proteomes" id="UP000499080"/>
    </source>
</evidence>